<evidence type="ECO:0000256" key="1">
    <source>
        <dbReference type="SAM" id="Phobius"/>
    </source>
</evidence>
<protein>
    <submittedName>
        <fullName evidence="2">Low temperature requirement protein LtrA</fullName>
    </submittedName>
</protein>
<reference evidence="2 3" key="1">
    <citation type="submission" date="2020-07" db="EMBL/GenBank/DDBJ databases">
        <title>Genomic Encyclopedia of Type Strains, Phase IV (KMG-IV): sequencing the most valuable type-strain genomes for metagenomic binning, comparative biology and taxonomic classification.</title>
        <authorList>
            <person name="Goeker M."/>
        </authorList>
    </citation>
    <scope>NUCLEOTIDE SEQUENCE [LARGE SCALE GENOMIC DNA]</scope>
    <source>
        <strain evidence="2 3">DSM 45533</strain>
    </source>
</reference>
<keyword evidence="1" id="KW-1133">Transmembrane helix</keyword>
<name>A0A7W0CF97_9ACTN</name>
<sequence length="169" mass="17574">MVVLGESVVAIGIGAHSPDGHAVDLPLALGVVLGIAIAAGLWWVYFDSAEVRAGERRRQLLAYYAFTGAHLIMIIGVILVAAACVVDARANPSQSEPWAGAIIASLTDDLDLALAGRAGTCHFARLTDLSQRQKADGSPALSRAANHQESIRWEVSAGSSETASSAWGA</sequence>
<feature type="transmembrane region" description="Helical" evidence="1">
    <location>
        <begin position="60"/>
        <end position="83"/>
    </location>
</feature>
<evidence type="ECO:0000313" key="2">
    <source>
        <dbReference type="EMBL" id="MBA2890073.1"/>
    </source>
</evidence>
<keyword evidence="1" id="KW-0812">Transmembrane</keyword>
<feature type="transmembrane region" description="Helical" evidence="1">
    <location>
        <begin position="27"/>
        <end position="48"/>
    </location>
</feature>
<dbReference type="AlphaFoldDB" id="A0A7W0CF97"/>
<dbReference type="Pfam" id="PF06772">
    <property type="entry name" value="LtrA"/>
    <property type="match status" value="1"/>
</dbReference>
<evidence type="ECO:0000313" key="3">
    <source>
        <dbReference type="Proteomes" id="UP000530928"/>
    </source>
</evidence>
<keyword evidence="3" id="KW-1185">Reference proteome</keyword>
<comment type="caution">
    <text evidence="2">The sequence shown here is derived from an EMBL/GenBank/DDBJ whole genome shotgun (WGS) entry which is preliminary data.</text>
</comment>
<keyword evidence="1" id="KW-0472">Membrane</keyword>
<gene>
    <name evidence="2" type="ORF">HNR30_001408</name>
</gene>
<dbReference type="InterPro" id="IPR010640">
    <property type="entry name" value="Low_temperature_requirement_A"/>
</dbReference>
<proteinExistence type="predicted"/>
<dbReference type="EMBL" id="JACDUR010000001">
    <property type="protein sequence ID" value="MBA2890073.1"/>
    <property type="molecule type" value="Genomic_DNA"/>
</dbReference>
<dbReference type="Proteomes" id="UP000530928">
    <property type="component" value="Unassembled WGS sequence"/>
</dbReference>
<organism evidence="2 3">
    <name type="scientific">Nonomuraea soli</name>
    <dbReference type="NCBI Taxonomy" id="1032476"/>
    <lineage>
        <taxon>Bacteria</taxon>
        <taxon>Bacillati</taxon>
        <taxon>Actinomycetota</taxon>
        <taxon>Actinomycetes</taxon>
        <taxon>Streptosporangiales</taxon>
        <taxon>Streptosporangiaceae</taxon>
        <taxon>Nonomuraea</taxon>
    </lineage>
</organism>
<accession>A0A7W0CF97</accession>